<reference evidence="1" key="2">
    <citation type="journal article" date="2022" name="Microb. Genom.">
        <title>A chromosome-scale genome assembly of the tomato pathogen Cladosporium fulvum reveals a compartmentalized genome architecture and the presence of a dispensable chromosome.</title>
        <authorList>
            <person name="Zaccaron A.Z."/>
            <person name="Chen L.H."/>
            <person name="Samaras A."/>
            <person name="Stergiopoulos I."/>
        </authorList>
    </citation>
    <scope>NUCLEOTIDE SEQUENCE</scope>
    <source>
        <strain evidence="1">Race5_Kim</strain>
    </source>
</reference>
<name>A0A9Q8PB60_PASFU</name>
<dbReference type="InterPro" id="IPR011333">
    <property type="entry name" value="SKP1/BTB/POZ_sf"/>
</dbReference>
<dbReference type="AlphaFoldDB" id="A0A9Q8PB60"/>
<evidence type="ECO:0008006" key="3">
    <source>
        <dbReference type="Google" id="ProtNLM"/>
    </source>
</evidence>
<evidence type="ECO:0000313" key="1">
    <source>
        <dbReference type="EMBL" id="UJO19250.1"/>
    </source>
</evidence>
<protein>
    <recommendedName>
        <fullName evidence="3">BTB domain-containing protein</fullName>
    </recommendedName>
</protein>
<proteinExistence type="predicted"/>
<accession>A0A9Q8PB60</accession>
<dbReference type="EMBL" id="CP090168">
    <property type="protein sequence ID" value="UJO19250.1"/>
    <property type="molecule type" value="Genomic_DNA"/>
</dbReference>
<reference evidence="1" key="1">
    <citation type="submission" date="2021-12" db="EMBL/GenBank/DDBJ databases">
        <authorList>
            <person name="Zaccaron A."/>
            <person name="Stergiopoulos I."/>
        </authorList>
    </citation>
    <scope>NUCLEOTIDE SEQUENCE</scope>
    <source>
        <strain evidence="1">Race5_Kim</strain>
    </source>
</reference>
<dbReference type="SUPFAM" id="SSF54695">
    <property type="entry name" value="POZ domain"/>
    <property type="match status" value="1"/>
</dbReference>
<dbReference type="Gene3D" id="3.30.710.10">
    <property type="entry name" value="Potassium Channel Kv1.1, Chain A"/>
    <property type="match status" value="1"/>
</dbReference>
<evidence type="ECO:0000313" key="2">
    <source>
        <dbReference type="Proteomes" id="UP000756132"/>
    </source>
</evidence>
<dbReference type="OrthoDB" id="3650636at2759"/>
<keyword evidence="2" id="KW-1185">Reference proteome</keyword>
<gene>
    <name evidence="1" type="ORF">CLAFUR5_06936</name>
</gene>
<sequence>MEEISKSIDAYLEDELVTIALDNCSRTFTISKALLCGASDYFVKALNGRFKEAADHILRLPGCDEATLRCFVYYLTHDKELPDLEAR</sequence>
<dbReference type="Proteomes" id="UP000756132">
    <property type="component" value="Chromosome 6"/>
</dbReference>
<dbReference type="CDD" id="cd18186">
    <property type="entry name" value="BTB_POZ_ZBTB_KLHL-like"/>
    <property type="match status" value="1"/>
</dbReference>
<dbReference type="GeneID" id="71986814"/>
<dbReference type="KEGG" id="ffu:CLAFUR5_06936"/>
<dbReference type="RefSeq" id="XP_047763616.1">
    <property type="nucleotide sequence ID" value="XM_047906084.1"/>
</dbReference>
<organism evidence="1 2">
    <name type="scientific">Passalora fulva</name>
    <name type="common">Tomato leaf mold</name>
    <name type="synonym">Cladosporium fulvum</name>
    <dbReference type="NCBI Taxonomy" id="5499"/>
    <lineage>
        <taxon>Eukaryota</taxon>
        <taxon>Fungi</taxon>
        <taxon>Dikarya</taxon>
        <taxon>Ascomycota</taxon>
        <taxon>Pezizomycotina</taxon>
        <taxon>Dothideomycetes</taxon>
        <taxon>Dothideomycetidae</taxon>
        <taxon>Mycosphaerellales</taxon>
        <taxon>Mycosphaerellaceae</taxon>
        <taxon>Fulvia</taxon>
    </lineage>
</organism>